<protein>
    <recommendedName>
        <fullName evidence="4">SsuA/THI5-like domain-containing protein</fullName>
    </recommendedName>
</protein>
<evidence type="ECO:0000256" key="3">
    <source>
        <dbReference type="ARBA" id="ARBA00022729"/>
    </source>
</evidence>
<dbReference type="Gene3D" id="3.40.190.10">
    <property type="entry name" value="Periplasmic binding protein-like II"/>
    <property type="match status" value="2"/>
</dbReference>
<organism evidence="5 6">
    <name type="scientific">Ensifer adhaerens</name>
    <name type="common">Sinorhizobium morelense</name>
    <dbReference type="NCBI Taxonomy" id="106592"/>
    <lineage>
        <taxon>Bacteria</taxon>
        <taxon>Pseudomonadati</taxon>
        <taxon>Pseudomonadota</taxon>
        <taxon>Alphaproteobacteria</taxon>
        <taxon>Hyphomicrobiales</taxon>
        <taxon>Rhizobiaceae</taxon>
        <taxon>Sinorhizobium/Ensifer group</taxon>
        <taxon>Ensifer</taxon>
    </lineage>
</organism>
<dbReference type="InterPro" id="IPR015168">
    <property type="entry name" value="SsuA/THI5"/>
</dbReference>
<comment type="subcellular location">
    <subcellularLocation>
        <location evidence="1">Periplasm</location>
    </subcellularLocation>
</comment>
<dbReference type="PATRIC" id="fig|106592.7.peg.5027"/>
<dbReference type="PANTHER" id="PTHR30024">
    <property type="entry name" value="ALIPHATIC SULFONATES-BINDING PROTEIN-RELATED"/>
    <property type="match status" value="1"/>
</dbReference>
<dbReference type="Proteomes" id="UP000037425">
    <property type="component" value="Unassembled WGS sequence"/>
</dbReference>
<dbReference type="SUPFAM" id="SSF53850">
    <property type="entry name" value="Periplasmic binding protein-like II"/>
    <property type="match status" value="1"/>
</dbReference>
<comment type="similarity">
    <text evidence="2">Belongs to the bacterial solute-binding protein SsuA/TauA family.</text>
</comment>
<comment type="caution">
    <text evidence="5">The sequence shown here is derived from an EMBL/GenBank/DDBJ whole genome shotgun (WGS) entry which is preliminary data.</text>
</comment>
<dbReference type="GO" id="GO:0042597">
    <property type="term" value="C:periplasmic space"/>
    <property type="evidence" value="ECO:0007669"/>
    <property type="project" value="UniProtKB-SubCell"/>
</dbReference>
<evidence type="ECO:0000259" key="4">
    <source>
        <dbReference type="Pfam" id="PF09084"/>
    </source>
</evidence>
<evidence type="ECO:0000256" key="2">
    <source>
        <dbReference type="ARBA" id="ARBA00010742"/>
    </source>
</evidence>
<keyword evidence="3" id="KW-0732">Signal</keyword>
<feature type="domain" description="SsuA/THI5-like" evidence="4">
    <location>
        <begin position="30"/>
        <end position="231"/>
    </location>
</feature>
<reference evidence="6" key="1">
    <citation type="submission" date="2015-07" db="EMBL/GenBank/DDBJ databases">
        <title>Whole genome sequence of an Ensifer adhaerens strain isolated from a cave pool in the Wind Cave National Park.</title>
        <authorList>
            <person name="Eng W.W.H."/>
            <person name="Gan H.M."/>
            <person name="Barton H.A."/>
            <person name="Savka M.A."/>
        </authorList>
    </citation>
    <scope>NUCLEOTIDE SEQUENCE [LARGE SCALE GENOMIC DNA]</scope>
    <source>
        <strain evidence="6">SD006</strain>
    </source>
</reference>
<proteinExistence type="inferred from homology"/>
<name>A0A0L8BGN8_ENSAD</name>
<dbReference type="PANTHER" id="PTHR30024:SF47">
    <property type="entry name" value="TAURINE-BINDING PERIPLASMIC PROTEIN"/>
    <property type="match status" value="1"/>
</dbReference>
<dbReference type="EMBL" id="LGAP01000032">
    <property type="protein sequence ID" value="KOF13871.1"/>
    <property type="molecule type" value="Genomic_DNA"/>
</dbReference>
<accession>A0A0L8BGN8</accession>
<gene>
    <name evidence="5" type="ORF">AC244_29365</name>
</gene>
<sequence>MFNVAGGHQAQKHELKDIVLAGGALGLNWLPVHLALCAGIFEASGLRVSLKRTGSAEKATAAVKAGEADLAITPPEGAIADNVAGGAMRILAGNVNRLPLSLIANPRFTRIEELKGKVLGTSSMTEGTAIYTREMLSRCGLDYPVDYQLCVVDTHPARWKALQEGKIDAAVLPLNFVGVDAGYINLGEFSDYIPDIVYTAIVGHRRWATTHREQITTLLAGLREATEFLYDSSSNALARSIVMEVAQTDEHCGQRALDYMREKGVFARSLEVPPAARETTLDLMIEASRLDPGKRGLASTTFDECFIETKIAA</sequence>
<evidence type="ECO:0000313" key="5">
    <source>
        <dbReference type="EMBL" id="KOF13871.1"/>
    </source>
</evidence>
<dbReference type="RefSeq" id="WP_053252343.1">
    <property type="nucleotide sequence ID" value="NZ_LGAP01000032.1"/>
</dbReference>
<evidence type="ECO:0000313" key="6">
    <source>
        <dbReference type="Proteomes" id="UP000037425"/>
    </source>
</evidence>
<dbReference type="Pfam" id="PF09084">
    <property type="entry name" value="NMT1"/>
    <property type="match status" value="1"/>
</dbReference>
<dbReference type="AlphaFoldDB" id="A0A0L8BGN8"/>
<evidence type="ECO:0000256" key="1">
    <source>
        <dbReference type="ARBA" id="ARBA00004418"/>
    </source>
</evidence>